<proteinExistence type="predicted"/>
<organism evidence="2 3">
    <name type="scientific">Gallaecimonas xiamenensis 3-C-1</name>
    <dbReference type="NCBI Taxonomy" id="745411"/>
    <lineage>
        <taxon>Bacteria</taxon>
        <taxon>Pseudomonadati</taxon>
        <taxon>Pseudomonadota</taxon>
        <taxon>Gammaproteobacteria</taxon>
        <taxon>Enterobacterales</taxon>
        <taxon>Gallaecimonadaceae</taxon>
        <taxon>Gallaecimonas</taxon>
    </lineage>
</organism>
<dbReference type="RefSeq" id="WP_008482428.1">
    <property type="nucleotide sequence ID" value="NZ_AMRI01000002.1"/>
</dbReference>
<name>K2J341_9GAMM</name>
<sequence>MKWAFATLLAATSLSACAQAPKTDETVFFSCSQPNQIRLAGKADGSALTLTLDGKLLADSGFSLDEYHRFQTQSYTVMADKGSDHFELYSQYEADMAPAVDEKGLLIRRQGQPDQTIVCTDAQSQLAELVDKLPAAAQP</sequence>
<protein>
    <recommendedName>
        <fullName evidence="4">Lipoprotein</fullName>
    </recommendedName>
</protein>
<dbReference type="PROSITE" id="PS51257">
    <property type="entry name" value="PROKAR_LIPOPROTEIN"/>
    <property type="match status" value="1"/>
</dbReference>
<feature type="chain" id="PRO_5003858953" description="Lipoprotein" evidence="1">
    <location>
        <begin position="19"/>
        <end position="139"/>
    </location>
</feature>
<accession>K2J341</accession>
<comment type="caution">
    <text evidence="2">The sequence shown here is derived from an EMBL/GenBank/DDBJ whole genome shotgun (WGS) entry which is preliminary data.</text>
</comment>
<gene>
    <name evidence="2" type="ORF">B3C1_01455</name>
</gene>
<evidence type="ECO:0008006" key="4">
    <source>
        <dbReference type="Google" id="ProtNLM"/>
    </source>
</evidence>
<evidence type="ECO:0000313" key="3">
    <source>
        <dbReference type="Proteomes" id="UP000006755"/>
    </source>
</evidence>
<evidence type="ECO:0000313" key="2">
    <source>
        <dbReference type="EMBL" id="EKE77436.1"/>
    </source>
</evidence>
<reference evidence="2 3" key="1">
    <citation type="journal article" date="2012" name="J. Bacteriol.">
        <title>Genome Sequence of Gallaecimonas xiamenensis Type Strain 3-C-1.</title>
        <authorList>
            <person name="Lai Q."/>
            <person name="Wang L."/>
            <person name="Wang W."/>
            <person name="Shao Z."/>
        </authorList>
    </citation>
    <scope>NUCLEOTIDE SEQUENCE [LARGE SCALE GENOMIC DNA]</scope>
    <source>
        <strain evidence="2 3">3-C-1</strain>
    </source>
</reference>
<dbReference type="EMBL" id="AMRI01000002">
    <property type="protein sequence ID" value="EKE77436.1"/>
    <property type="molecule type" value="Genomic_DNA"/>
</dbReference>
<keyword evidence="3" id="KW-1185">Reference proteome</keyword>
<keyword evidence="1" id="KW-0732">Signal</keyword>
<feature type="signal peptide" evidence="1">
    <location>
        <begin position="1"/>
        <end position="18"/>
    </location>
</feature>
<dbReference type="AlphaFoldDB" id="K2J341"/>
<evidence type="ECO:0000256" key="1">
    <source>
        <dbReference type="SAM" id="SignalP"/>
    </source>
</evidence>
<dbReference type="STRING" id="745411.B3C1_01455"/>
<dbReference type="Proteomes" id="UP000006755">
    <property type="component" value="Unassembled WGS sequence"/>
</dbReference>